<keyword evidence="2 6" id="KW-0653">Protein transport</keyword>
<organism evidence="9 10">
    <name type="scientific">Phialemonium atrogriseum</name>
    <dbReference type="NCBI Taxonomy" id="1093897"/>
    <lineage>
        <taxon>Eukaryota</taxon>
        <taxon>Fungi</taxon>
        <taxon>Dikarya</taxon>
        <taxon>Ascomycota</taxon>
        <taxon>Pezizomycotina</taxon>
        <taxon>Sordariomycetes</taxon>
        <taxon>Sordariomycetidae</taxon>
        <taxon>Cephalothecales</taxon>
        <taxon>Cephalothecaceae</taxon>
        <taxon>Phialemonium</taxon>
    </lineage>
</organism>
<sequence>MDYSTSINDTDNPVGPSPWGSSPESSPRHNRTAFSSLGGEPPISPYPFTSQTEGNGLAAEQEEGGFGGGETNYNRPDTASTVSATEVASDIQSEEPGREEAPGPPGKASQEGTPHQQSQEPAKPAGQHAPQSQEQQARRPPQPQFKLQAKITGLERTGRKDPILRFDVHTNLPSFRTTQYRDVRRLHSEFVKLGEHLISANPEAIVPAVPPPLTSAGAGTDEDEGRVKALLQRWFNYVCSNEVLMRDDEMVLFVESDFGYSPMVKKKQPATGVRRKILKQFAPPPDDTPELQEARPIVKLFYLGTMDAGHKVDKLVKSRRVLALAESDFGVKLGNMAVQEPYQGLAKAYQKLGKAVQTVGDCHAAQATAEATTIGDPLQYHSQDAFIVKETLTNRQILVRDFIQAQETTRSKLNAADRLKASSNVRREKVDEAIASFDEARHNESFLFQKTTRVTQNLVHERRKWFARTAADLRLSVREYVLREIEAERRILALLESVRPDIRSIDASGGLSRLGREAHPTTVRRSSLAASQGPKGDAWSGVPRRTDTVNRSISGSFVGGVAEEGAEGGDGGGGGEGGGAARGPGGGLPGVGEDDDEDRVDARNAASRLATSTF</sequence>
<dbReference type="InterPro" id="IPR053055">
    <property type="entry name" value="VPS17"/>
</dbReference>
<gene>
    <name evidence="9" type="ORF">QBC33DRAFT_481898</name>
</gene>
<keyword evidence="1 6" id="KW-0813">Transport</keyword>
<dbReference type="PANTHER" id="PTHR47433">
    <property type="entry name" value="VACUOLAR PROTEIN SORTING-ASSOCIATED PROTEIN 17"/>
    <property type="match status" value="1"/>
</dbReference>
<dbReference type="Gene3D" id="3.30.1520.10">
    <property type="entry name" value="Phox-like domain"/>
    <property type="match status" value="1"/>
</dbReference>
<comment type="function">
    <text evidence="6">Component of the membrane-associated retromer complex which is essential in endosome-to-Golgi retrograde transport.</text>
</comment>
<evidence type="ECO:0000256" key="6">
    <source>
        <dbReference type="PIRNR" id="PIRNR011791"/>
    </source>
</evidence>
<keyword evidence="10" id="KW-1185">Reference proteome</keyword>
<dbReference type="InterPro" id="IPR027267">
    <property type="entry name" value="AH/BAR_dom_sf"/>
</dbReference>
<dbReference type="GO" id="GO:0006886">
    <property type="term" value="P:intracellular protein transport"/>
    <property type="evidence" value="ECO:0007669"/>
    <property type="project" value="TreeGrafter"/>
</dbReference>
<keyword evidence="3" id="KW-0175">Coiled coil</keyword>
<evidence type="ECO:0000313" key="9">
    <source>
        <dbReference type="EMBL" id="KAK1762260.1"/>
    </source>
</evidence>
<dbReference type="Proteomes" id="UP001244011">
    <property type="component" value="Unassembled WGS sequence"/>
</dbReference>
<dbReference type="RefSeq" id="XP_060278473.1">
    <property type="nucleotide sequence ID" value="XM_060425360.1"/>
</dbReference>
<comment type="caution">
    <text evidence="9">The sequence shown here is derived from an EMBL/GenBank/DDBJ whole genome shotgun (WGS) entry which is preliminary data.</text>
</comment>
<dbReference type="InterPro" id="IPR037907">
    <property type="entry name" value="Vps17_PX"/>
</dbReference>
<dbReference type="AlphaFoldDB" id="A0AAJ0BPU6"/>
<evidence type="ECO:0000256" key="3">
    <source>
        <dbReference type="ARBA" id="ARBA00023054"/>
    </source>
</evidence>
<feature type="domain" description="PX" evidence="8">
    <location>
        <begin position="143"/>
        <end position="257"/>
    </location>
</feature>
<evidence type="ECO:0000313" key="10">
    <source>
        <dbReference type="Proteomes" id="UP001244011"/>
    </source>
</evidence>
<feature type="region of interest" description="Disordered" evidence="7">
    <location>
        <begin position="506"/>
        <end position="614"/>
    </location>
</feature>
<comment type="similarity">
    <text evidence="4 6">Belongs to the VPS17 family.</text>
</comment>
<dbReference type="Pfam" id="PF00787">
    <property type="entry name" value="PX"/>
    <property type="match status" value="1"/>
</dbReference>
<feature type="compositionally biased region" description="Polar residues" evidence="7">
    <location>
        <begin position="1"/>
        <end position="11"/>
    </location>
</feature>
<dbReference type="InterPro" id="IPR014461">
    <property type="entry name" value="Retromer_complex_Vps17"/>
</dbReference>
<evidence type="ECO:0000259" key="8">
    <source>
        <dbReference type="SMART" id="SM00312"/>
    </source>
</evidence>
<dbReference type="Gene3D" id="1.20.1270.60">
    <property type="entry name" value="Arfaptin homology (AH) domain/BAR domain"/>
    <property type="match status" value="1"/>
</dbReference>
<dbReference type="EMBL" id="MU839040">
    <property type="protein sequence ID" value="KAK1762260.1"/>
    <property type="molecule type" value="Genomic_DNA"/>
</dbReference>
<accession>A0AAJ0BPU6</accession>
<dbReference type="InterPro" id="IPR001683">
    <property type="entry name" value="PX_dom"/>
</dbReference>
<dbReference type="GO" id="GO:0005768">
    <property type="term" value="C:endosome"/>
    <property type="evidence" value="ECO:0007669"/>
    <property type="project" value="TreeGrafter"/>
</dbReference>
<dbReference type="GO" id="GO:0005829">
    <property type="term" value="C:cytosol"/>
    <property type="evidence" value="ECO:0007669"/>
    <property type="project" value="GOC"/>
</dbReference>
<dbReference type="PIRSF" id="PIRSF011791">
    <property type="entry name" value="Vps17"/>
    <property type="match status" value="1"/>
</dbReference>
<evidence type="ECO:0000256" key="1">
    <source>
        <dbReference type="ARBA" id="ARBA00022448"/>
    </source>
</evidence>
<evidence type="ECO:0000256" key="2">
    <source>
        <dbReference type="ARBA" id="ARBA00022927"/>
    </source>
</evidence>
<dbReference type="FunFam" id="1.20.1270.60:FF:000046">
    <property type="entry name" value="Vacuolar protein sorting-associated protein 17"/>
    <property type="match status" value="1"/>
</dbReference>
<protein>
    <recommendedName>
        <fullName evidence="5 6">Vacuolar protein sorting-associated protein 17</fullName>
    </recommendedName>
</protein>
<dbReference type="SMART" id="SM00312">
    <property type="entry name" value="PX"/>
    <property type="match status" value="1"/>
</dbReference>
<dbReference type="CDD" id="cd06891">
    <property type="entry name" value="PX_Vps17p"/>
    <property type="match status" value="1"/>
</dbReference>
<evidence type="ECO:0000256" key="4">
    <source>
        <dbReference type="ARBA" id="ARBA00060860"/>
    </source>
</evidence>
<evidence type="ECO:0000256" key="7">
    <source>
        <dbReference type="SAM" id="MobiDB-lite"/>
    </source>
</evidence>
<feature type="compositionally biased region" description="Low complexity" evidence="7">
    <location>
        <begin position="13"/>
        <end position="25"/>
    </location>
</feature>
<feature type="compositionally biased region" description="Polar residues" evidence="7">
    <location>
        <begin position="110"/>
        <end position="120"/>
    </location>
</feature>
<reference evidence="9" key="1">
    <citation type="submission" date="2023-06" db="EMBL/GenBank/DDBJ databases">
        <title>Genome-scale phylogeny and comparative genomics of the fungal order Sordariales.</title>
        <authorList>
            <consortium name="Lawrence Berkeley National Laboratory"/>
            <person name="Hensen N."/>
            <person name="Bonometti L."/>
            <person name="Westerberg I."/>
            <person name="Brannstrom I.O."/>
            <person name="Guillou S."/>
            <person name="Cros-Aarteil S."/>
            <person name="Calhoun S."/>
            <person name="Haridas S."/>
            <person name="Kuo A."/>
            <person name="Mondo S."/>
            <person name="Pangilinan J."/>
            <person name="Riley R."/>
            <person name="Labutti K."/>
            <person name="Andreopoulos B."/>
            <person name="Lipzen A."/>
            <person name="Chen C."/>
            <person name="Yanf M."/>
            <person name="Daum C."/>
            <person name="Ng V."/>
            <person name="Clum A."/>
            <person name="Steindorff A."/>
            <person name="Ohm R."/>
            <person name="Martin F."/>
            <person name="Silar P."/>
            <person name="Natvig D."/>
            <person name="Lalanne C."/>
            <person name="Gautier V."/>
            <person name="Ament-Velasquez S.L."/>
            <person name="Kruys A."/>
            <person name="Hutchinson M.I."/>
            <person name="Powell A.J."/>
            <person name="Barry K."/>
            <person name="Miller A.N."/>
            <person name="Grigoriev I.V."/>
            <person name="Debuchy R."/>
            <person name="Gladieux P."/>
            <person name="Thoren M.H."/>
            <person name="Johannesson H."/>
        </authorList>
    </citation>
    <scope>NUCLEOTIDE SEQUENCE</scope>
    <source>
        <strain evidence="9">8032-3</strain>
    </source>
</reference>
<dbReference type="PANTHER" id="PTHR47433:SF1">
    <property type="entry name" value="VACUOLAR PROTEIN SORTING-ASSOCIATED PROTEIN 17"/>
    <property type="match status" value="1"/>
</dbReference>
<dbReference type="GO" id="GO:0042147">
    <property type="term" value="P:retrograde transport, endosome to Golgi"/>
    <property type="evidence" value="ECO:0007669"/>
    <property type="project" value="InterPro"/>
</dbReference>
<dbReference type="GO" id="GO:0030905">
    <property type="term" value="C:retromer, tubulation complex"/>
    <property type="evidence" value="ECO:0007669"/>
    <property type="project" value="TreeGrafter"/>
</dbReference>
<evidence type="ECO:0000256" key="5">
    <source>
        <dbReference type="ARBA" id="ARBA00073022"/>
    </source>
</evidence>
<dbReference type="FunFam" id="3.30.1520.10:FF:000034">
    <property type="entry name" value="Vacuolar protein sorting-associated protein 17"/>
    <property type="match status" value="1"/>
</dbReference>
<dbReference type="GO" id="GO:0032266">
    <property type="term" value="F:phosphatidylinositol-3-phosphate binding"/>
    <property type="evidence" value="ECO:0007669"/>
    <property type="project" value="TreeGrafter"/>
</dbReference>
<dbReference type="InterPro" id="IPR036871">
    <property type="entry name" value="PX_dom_sf"/>
</dbReference>
<proteinExistence type="inferred from homology"/>
<feature type="compositionally biased region" description="Gly residues" evidence="7">
    <location>
        <begin position="568"/>
        <end position="590"/>
    </location>
</feature>
<dbReference type="InterPro" id="IPR015404">
    <property type="entry name" value="Vps5_C"/>
</dbReference>
<name>A0AAJ0BPU6_9PEZI</name>
<feature type="region of interest" description="Disordered" evidence="7">
    <location>
        <begin position="1"/>
        <end position="145"/>
    </location>
</feature>
<feature type="compositionally biased region" description="Low complexity" evidence="7">
    <location>
        <begin position="129"/>
        <end position="139"/>
    </location>
</feature>
<feature type="compositionally biased region" description="Polar residues" evidence="7">
    <location>
        <begin position="71"/>
        <end position="86"/>
    </location>
</feature>
<comment type="subunit">
    <text evidence="6">Component of the retromer complex.</text>
</comment>
<dbReference type="Pfam" id="PF09325">
    <property type="entry name" value="Vps5"/>
    <property type="match status" value="1"/>
</dbReference>
<dbReference type="SUPFAM" id="SSF64268">
    <property type="entry name" value="PX domain"/>
    <property type="match status" value="1"/>
</dbReference>
<dbReference type="GeneID" id="85308547"/>